<dbReference type="PANTHER" id="PTHR30222:SF17">
    <property type="entry name" value="SPERMIDINE_PUTRESCINE-BINDING PERIPLASMIC PROTEIN"/>
    <property type="match status" value="1"/>
</dbReference>
<reference evidence="5" key="1">
    <citation type="submission" date="2019-12" db="EMBL/GenBank/DDBJ databases">
        <title>High-Quality draft genome sequences of three cyanobacteria isolated from the limestone walls of the Old Cathedral of Coimbra.</title>
        <authorList>
            <person name="Tiago I."/>
            <person name="Soares F."/>
            <person name="Portugal A."/>
        </authorList>
    </citation>
    <scope>NUCLEOTIDE SEQUENCE [LARGE SCALE GENOMIC DNA]</scope>
    <source>
        <strain evidence="5">C</strain>
    </source>
</reference>
<evidence type="ECO:0000313" key="6">
    <source>
        <dbReference type="Proteomes" id="UP000607397"/>
    </source>
</evidence>
<proteinExistence type="predicted"/>
<evidence type="ECO:0000256" key="3">
    <source>
        <dbReference type="ARBA" id="ARBA00022729"/>
    </source>
</evidence>
<comment type="subcellular location">
    <subcellularLocation>
        <location evidence="1">Periplasm</location>
    </subcellularLocation>
</comment>
<gene>
    <name evidence="5" type="ORF">GS597_19110</name>
</gene>
<dbReference type="PANTHER" id="PTHR30222">
    <property type="entry name" value="SPERMIDINE/PUTRESCINE-BINDING PERIPLASMIC PROTEIN"/>
    <property type="match status" value="1"/>
</dbReference>
<dbReference type="GO" id="GO:0019808">
    <property type="term" value="F:polyamine binding"/>
    <property type="evidence" value="ECO:0007669"/>
    <property type="project" value="InterPro"/>
</dbReference>
<dbReference type="SUPFAM" id="SSF53850">
    <property type="entry name" value="Periplasmic binding protein-like II"/>
    <property type="match status" value="1"/>
</dbReference>
<dbReference type="GO" id="GO:0042597">
    <property type="term" value="C:periplasmic space"/>
    <property type="evidence" value="ECO:0007669"/>
    <property type="project" value="UniProtKB-SubCell"/>
</dbReference>
<evidence type="ECO:0000256" key="4">
    <source>
        <dbReference type="ARBA" id="ARBA00022764"/>
    </source>
</evidence>
<keyword evidence="4" id="KW-0574">Periplasm</keyword>
<dbReference type="Pfam" id="PF13343">
    <property type="entry name" value="SBP_bac_6"/>
    <property type="match status" value="1"/>
</dbReference>
<organism evidence="5 6">
    <name type="scientific">Petrachloros mirabilis ULC683</name>
    <dbReference type="NCBI Taxonomy" id="2781853"/>
    <lineage>
        <taxon>Bacteria</taxon>
        <taxon>Bacillati</taxon>
        <taxon>Cyanobacteriota</taxon>
        <taxon>Cyanophyceae</taxon>
        <taxon>Synechococcales</taxon>
        <taxon>Petrachlorosaceae</taxon>
        <taxon>Petrachloros</taxon>
        <taxon>Petrachloros mirabilis</taxon>
    </lineage>
</organism>
<accession>A0A8K2A0J1</accession>
<evidence type="ECO:0000313" key="5">
    <source>
        <dbReference type="EMBL" id="NCJ08579.1"/>
    </source>
</evidence>
<sequence length="388" mass="43937">MDRRTFIQGLGIGVLGQALMACQPTQTSGLRVETLQQSLPPQLVRQFRSQVRGELTVSLQTQSAALFQILQRWHQSTAAHGTGLRLVSLGDFWLSEAIRQDLIQPLPVPQLAQWPTLPELWRQVGRREGLRADGDQRSAQGSEDEPLWGAPYRWGTTVIAYRRDKFRALGWQPQDWNDLWRPELEQRVSLLDQPREVIGLTLKSLGESYNREDLETVVGLRERLAQLHRQTRFYDSTNYLQPLILGDTWAAVGWSTDVLHTMSQEPKIKAVVPQSGTALWADLWVWAALGNGQRSEAELGENPTVANGLGENLVSQWIDYWWQPQVANDLSRFTDAVSPLVSDPEANSAAKRLLLPQQATFGRSEFLQPLSAGAIAQYRQKWQQMRQS</sequence>
<name>A0A8K2A0J1_9CYAN</name>
<dbReference type="EMBL" id="WVIC01000058">
    <property type="protein sequence ID" value="NCJ08579.1"/>
    <property type="molecule type" value="Genomic_DNA"/>
</dbReference>
<comment type="caution">
    <text evidence="5">The sequence shown here is derived from an EMBL/GenBank/DDBJ whole genome shotgun (WGS) entry which is preliminary data.</text>
</comment>
<keyword evidence="2" id="KW-0813">Transport</keyword>
<evidence type="ECO:0000256" key="1">
    <source>
        <dbReference type="ARBA" id="ARBA00004418"/>
    </source>
</evidence>
<dbReference type="PRINTS" id="PR00909">
    <property type="entry name" value="SPERMDNBNDNG"/>
</dbReference>
<dbReference type="PROSITE" id="PS51257">
    <property type="entry name" value="PROKAR_LIPOPROTEIN"/>
    <property type="match status" value="1"/>
</dbReference>
<dbReference type="Gene3D" id="3.40.190.10">
    <property type="entry name" value="Periplasmic binding protein-like II"/>
    <property type="match status" value="2"/>
</dbReference>
<dbReference type="AlphaFoldDB" id="A0A8K2A0J1"/>
<dbReference type="Proteomes" id="UP000607397">
    <property type="component" value="Unassembled WGS sequence"/>
</dbReference>
<evidence type="ECO:0000256" key="2">
    <source>
        <dbReference type="ARBA" id="ARBA00022448"/>
    </source>
</evidence>
<keyword evidence="6" id="KW-1185">Reference proteome</keyword>
<dbReference type="RefSeq" id="WP_161827050.1">
    <property type="nucleotide sequence ID" value="NZ_WVIC01000058.1"/>
</dbReference>
<keyword evidence="3" id="KW-0732">Signal</keyword>
<dbReference type="InterPro" id="IPR001188">
    <property type="entry name" value="Sperm_putr-bd"/>
</dbReference>
<protein>
    <submittedName>
        <fullName evidence="5">Extracellular solute-binding protein</fullName>
    </submittedName>
</protein>
<dbReference type="GO" id="GO:0015846">
    <property type="term" value="P:polyamine transport"/>
    <property type="evidence" value="ECO:0007669"/>
    <property type="project" value="InterPro"/>
</dbReference>